<dbReference type="AlphaFoldDB" id="A0AAN5I4M2"/>
<dbReference type="EMBL" id="BTRK01000005">
    <property type="protein sequence ID" value="GMR51374.1"/>
    <property type="molecule type" value="Genomic_DNA"/>
</dbReference>
<reference evidence="2" key="1">
    <citation type="submission" date="2022-10" db="EMBL/GenBank/DDBJ databases">
        <title>Genome assembly of Pristionchus species.</title>
        <authorList>
            <person name="Yoshida K."/>
            <person name="Sommer R.J."/>
        </authorList>
    </citation>
    <scope>NUCLEOTIDE SEQUENCE [LARGE SCALE GENOMIC DNA]</scope>
    <source>
        <strain evidence="2">RS5460</strain>
    </source>
</reference>
<comment type="caution">
    <text evidence="1">The sequence shown here is derived from an EMBL/GenBank/DDBJ whole genome shotgun (WGS) entry which is preliminary data.</text>
</comment>
<keyword evidence="2" id="KW-1185">Reference proteome</keyword>
<name>A0AAN5I4M2_9BILA</name>
<proteinExistence type="predicted"/>
<evidence type="ECO:0000313" key="2">
    <source>
        <dbReference type="Proteomes" id="UP001328107"/>
    </source>
</evidence>
<gene>
    <name evidence="1" type="ORF">PMAYCL1PPCAC_21569</name>
</gene>
<feature type="non-terminal residue" evidence="1">
    <location>
        <position position="88"/>
    </location>
</feature>
<accession>A0AAN5I4M2</accession>
<dbReference type="Proteomes" id="UP001328107">
    <property type="component" value="Unassembled WGS sequence"/>
</dbReference>
<protein>
    <submittedName>
        <fullName evidence="1">Uncharacterized protein</fullName>
    </submittedName>
</protein>
<sequence>QIGIQITGQAIGAKDYSVTANFEVSNFANDWCHSHGIDIIHGEVDHYPLNIDPGKNMRFAARQSSWRFYGSEGVALFEIATRLLFIYW</sequence>
<evidence type="ECO:0000313" key="1">
    <source>
        <dbReference type="EMBL" id="GMR51374.1"/>
    </source>
</evidence>
<organism evidence="1 2">
    <name type="scientific">Pristionchus mayeri</name>
    <dbReference type="NCBI Taxonomy" id="1317129"/>
    <lineage>
        <taxon>Eukaryota</taxon>
        <taxon>Metazoa</taxon>
        <taxon>Ecdysozoa</taxon>
        <taxon>Nematoda</taxon>
        <taxon>Chromadorea</taxon>
        <taxon>Rhabditida</taxon>
        <taxon>Rhabditina</taxon>
        <taxon>Diplogasteromorpha</taxon>
        <taxon>Diplogasteroidea</taxon>
        <taxon>Neodiplogasteridae</taxon>
        <taxon>Pristionchus</taxon>
    </lineage>
</organism>
<feature type="non-terminal residue" evidence="1">
    <location>
        <position position="1"/>
    </location>
</feature>